<dbReference type="Gene3D" id="2.40.50.140">
    <property type="entry name" value="Nucleic acid-binding proteins"/>
    <property type="match status" value="1"/>
</dbReference>
<feature type="domain" description="Large ribosomal subunit protein uL2 RNA-binding" evidence="6">
    <location>
        <begin position="123"/>
        <end position="205"/>
    </location>
</feature>
<evidence type="ECO:0000256" key="3">
    <source>
        <dbReference type="ARBA" id="ARBA00023274"/>
    </source>
</evidence>
<name>A0ABQ7GSC8_DUNSA</name>
<dbReference type="SUPFAM" id="SSF50249">
    <property type="entry name" value="Nucleic acid-binding proteins"/>
    <property type="match status" value="1"/>
</dbReference>
<keyword evidence="8" id="KW-1185">Reference proteome</keyword>
<evidence type="ECO:0008006" key="9">
    <source>
        <dbReference type="Google" id="ProtNLM"/>
    </source>
</evidence>
<sequence length="389" mass="41743">MWSAARRLGHAWLSPLASHVAKSQEPCAASVLDRAAGPTGRTLLDSFFGHVAGTTGNDASNLFISRSKYTYAFKRSAGIPGLIFWKPYTPGQRHKISLDYKALGVYDGPPKPELSMRVPNTGGRNNTGRVTVRGRGGGMKKILRQVDFSRDTTSEGGIVERIEADPNRSGFLALVRYESPDGLAPAHYKYHLAPDGLKVGDVLRAGGDAPIQAGSTFKLKDIPMGVHIHNIELVPGQGGVMARAAGTSAIIQFKEQDAIVVRLPSSEIRRLDPNCHATVGVVSNLLRKLTNAGKAGTNRHRGRRPKGADLLLHTRQAVSLALSKTRIKFQNAKKVRAAEERERKAKTGAKTKSATPAGPPEHLLGPALPDWAQKVMRDSGKGKQAAASG</sequence>
<evidence type="ECO:0000256" key="1">
    <source>
        <dbReference type="ARBA" id="ARBA00005636"/>
    </source>
</evidence>
<dbReference type="InterPro" id="IPR014722">
    <property type="entry name" value="Rib_uL2_dom2"/>
</dbReference>
<dbReference type="InterPro" id="IPR002171">
    <property type="entry name" value="Ribosomal_uL2"/>
</dbReference>
<evidence type="ECO:0000256" key="2">
    <source>
        <dbReference type="ARBA" id="ARBA00022980"/>
    </source>
</evidence>
<dbReference type="SMART" id="SM01383">
    <property type="entry name" value="Ribosomal_L2"/>
    <property type="match status" value="1"/>
</dbReference>
<evidence type="ECO:0000313" key="7">
    <source>
        <dbReference type="EMBL" id="KAF5837505.1"/>
    </source>
</evidence>
<evidence type="ECO:0000256" key="4">
    <source>
        <dbReference type="SAM" id="MobiDB-lite"/>
    </source>
</evidence>
<feature type="compositionally biased region" description="Low complexity" evidence="4">
    <location>
        <begin position="117"/>
        <end position="133"/>
    </location>
</feature>
<evidence type="ECO:0000313" key="8">
    <source>
        <dbReference type="Proteomes" id="UP000815325"/>
    </source>
</evidence>
<feature type="region of interest" description="Disordered" evidence="4">
    <location>
        <begin position="333"/>
        <end position="389"/>
    </location>
</feature>
<keyword evidence="2" id="KW-0689">Ribosomal protein</keyword>
<feature type="domain" description="Large ribosomal subunit protein uL2 C-terminal" evidence="5">
    <location>
        <begin position="211"/>
        <end position="360"/>
    </location>
</feature>
<dbReference type="Proteomes" id="UP000815325">
    <property type="component" value="Unassembled WGS sequence"/>
</dbReference>
<dbReference type="Pfam" id="PF03947">
    <property type="entry name" value="Ribosomal_L2_C"/>
    <property type="match status" value="1"/>
</dbReference>
<proteinExistence type="inferred from homology"/>
<keyword evidence="3" id="KW-0687">Ribonucleoprotein</keyword>
<comment type="caution">
    <text evidence="7">The sequence shown here is derived from an EMBL/GenBank/DDBJ whole genome shotgun (WGS) entry which is preliminary data.</text>
</comment>
<feature type="region of interest" description="Disordered" evidence="4">
    <location>
        <begin position="111"/>
        <end position="135"/>
    </location>
</feature>
<organism evidence="7 8">
    <name type="scientific">Dunaliella salina</name>
    <name type="common">Green alga</name>
    <name type="synonym">Protococcus salinus</name>
    <dbReference type="NCBI Taxonomy" id="3046"/>
    <lineage>
        <taxon>Eukaryota</taxon>
        <taxon>Viridiplantae</taxon>
        <taxon>Chlorophyta</taxon>
        <taxon>core chlorophytes</taxon>
        <taxon>Chlorophyceae</taxon>
        <taxon>CS clade</taxon>
        <taxon>Chlamydomonadales</taxon>
        <taxon>Dunaliellaceae</taxon>
        <taxon>Dunaliella</taxon>
    </lineage>
</organism>
<reference evidence="7" key="1">
    <citation type="submission" date="2017-08" db="EMBL/GenBank/DDBJ databases">
        <authorList>
            <person name="Polle J.E."/>
            <person name="Barry K."/>
            <person name="Cushman J."/>
            <person name="Schmutz J."/>
            <person name="Tran D."/>
            <person name="Hathwaick L.T."/>
            <person name="Yim W.C."/>
            <person name="Jenkins J."/>
            <person name="Mckie-Krisberg Z.M."/>
            <person name="Prochnik S."/>
            <person name="Lindquist E."/>
            <person name="Dockter R.B."/>
            <person name="Adam C."/>
            <person name="Molina H."/>
            <person name="Bunkerborg J."/>
            <person name="Jin E."/>
            <person name="Buchheim M."/>
            <person name="Magnuson J."/>
        </authorList>
    </citation>
    <scope>NUCLEOTIDE SEQUENCE</scope>
    <source>
        <strain evidence="7">CCAP 19/18</strain>
    </source>
</reference>
<accession>A0ABQ7GSC8</accession>
<dbReference type="InterPro" id="IPR012340">
    <property type="entry name" value="NA-bd_OB-fold"/>
</dbReference>
<dbReference type="InterPro" id="IPR008991">
    <property type="entry name" value="Translation_prot_SH3-like_sf"/>
</dbReference>
<feature type="compositionally biased region" description="Basic and acidic residues" evidence="4">
    <location>
        <begin position="336"/>
        <end position="345"/>
    </location>
</feature>
<dbReference type="SMART" id="SM01382">
    <property type="entry name" value="Ribosomal_L2_C"/>
    <property type="match status" value="1"/>
</dbReference>
<comment type="similarity">
    <text evidence="1">Belongs to the universal ribosomal protein uL2 family.</text>
</comment>
<dbReference type="EMBL" id="MU069613">
    <property type="protein sequence ID" value="KAF5837505.1"/>
    <property type="molecule type" value="Genomic_DNA"/>
</dbReference>
<gene>
    <name evidence="7" type="ORF">DUNSADRAFT_4252</name>
</gene>
<dbReference type="InterPro" id="IPR022666">
    <property type="entry name" value="Ribosomal_uL2_RNA-bd_dom"/>
</dbReference>
<dbReference type="PANTHER" id="PTHR13691:SF5">
    <property type="entry name" value="LARGE RIBOSOMAL SUBUNIT PROTEIN UL2M"/>
    <property type="match status" value="1"/>
</dbReference>
<dbReference type="InterPro" id="IPR022669">
    <property type="entry name" value="Ribosomal_uL2_C"/>
</dbReference>
<evidence type="ECO:0000259" key="6">
    <source>
        <dbReference type="SMART" id="SM01383"/>
    </source>
</evidence>
<protein>
    <recommendedName>
        <fullName evidence="9">Ribosomal protein L2 C-terminal domain-containing protein</fullName>
    </recommendedName>
</protein>
<evidence type="ECO:0000259" key="5">
    <source>
        <dbReference type="SMART" id="SM01382"/>
    </source>
</evidence>
<dbReference type="PANTHER" id="PTHR13691">
    <property type="entry name" value="RIBOSOMAL PROTEIN L2"/>
    <property type="match status" value="1"/>
</dbReference>
<dbReference type="InterPro" id="IPR005880">
    <property type="entry name" value="Ribosomal_uL2_bac/org-type"/>
</dbReference>
<dbReference type="Gene3D" id="2.30.30.30">
    <property type="match status" value="1"/>
</dbReference>
<dbReference type="Pfam" id="PF00181">
    <property type="entry name" value="Ribosomal_L2_N"/>
    <property type="match status" value="1"/>
</dbReference>
<dbReference type="NCBIfam" id="TIGR01171">
    <property type="entry name" value="rplB_bact"/>
    <property type="match status" value="1"/>
</dbReference>
<dbReference type="SUPFAM" id="SSF50104">
    <property type="entry name" value="Translation proteins SH3-like domain"/>
    <property type="match status" value="1"/>
</dbReference>